<gene>
    <name evidence="8" type="primary">Svep1_0</name>
    <name evidence="8" type="ORF">ASASCU_R16207</name>
</gene>
<dbReference type="PANTHER" id="PTHR19325:SF560">
    <property type="entry name" value="SUSHI, VON WILLEBRAND FACTOR TYPE A, EGF AND PENTRAXIN DOMAIN-CONTAINING PROTEIN 1"/>
    <property type="match status" value="1"/>
</dbReference>
<dbReference type="CDD" id="cd00033">
    <property type="entry name" value="CCP"/>
    <property type="match status" value="2"/>
</dbReference>
<keyword evidence="3" id="KW-0399">Innate immunity</keyword>
<evidence type="ECO:0000256" key="5">
    <source>
        <dbReference type="ARBA" id="ARBA00023180"/>
    </source>
</evidence>
<keyword evidence="3" id="KW-0180">Complement pathway</keyword>
<evidence type="ECO:0000313" key="9">
    <source>
        <dbReference type="Proteomes" id="UP000525565"/>
    </source>
</evidence>
<dbReference type="FunFam" id="2.10.70.10:FF:000070">
    <property type="entry name" value="Complement C3d receptor 2"/>
    <property type="match status" value="2"/>
</dbReference>
<comment type="caution">
    <text evidence="8">The sequence shown here is derived from an EMBL/GenBank/DDBJ whole genome shotgun (WGS) entry which is preliminary data.</text>
</comment>
<dbReference type="SUPFAM" id="SSF57535">
    <property type="entry name" value="Complement control module/SCR domain"/>
    <property type="match status" value="2"/>
</dbReference>
<organism evidence="8 9">
    <name type="scientific">Asarcornis scutulata</name>
    <dbReference type="NCBI Taxonomy" id="75869"/>
    <lineage>
        <taxon>Eukaryota</taxon>
        <taxon>Metazoa</taxon>
        <taxon>Chordata</taxon>
        <taxon>Craniata</taxon>
        <taxon>Vertebrata</taxon>
        <taxon>Euteleostomi</taxon>
        <taxon>Archelosauria</taxon>
        <taxon>Archosauria</taxon>
        <taxon>Dinosauria</taxon>
        <taxon>Saurischia</taxon>
        <taxon>Theropoda</taxon>
        <taxon>Coelurosauria</taxon>
        <taxon>Aves</taxon>
        <taxon>Neognathae</taxon>
        <taxon>Galloanserae</taxon>
        <taxon>Anseriformes</taxon>
        <taxon>Anatidae</taxon>
        <taxon>Anatinae</taxon>
        <taxon>Asarcornis</taxon>
    </lineage>
</organism>
<evidence type="ECO:0000256" key="2">
    <source>
        <dbReference type="ARBA" id="ARBA00022737"/>
    </source>
</evidence>
<name>A0A7K7KVI8_9AVES</name>
<keyword evidence="2" id="KW-0677">Repeat</keyword>
<feature type="disulfide bond" evidence="6">
    <location>
        <begin position="48"/>
        <end position="75"/>
    </location>
</feature>
<evidence type="ECO:0000313" key="8">
    <source>
        <dbReference type="EMBL" id="NWZ22635.1"/>
    </source>
</evidence>
<dbReference type="PROSITE" id="PS50923">
    <property type="entry name" value="SUSHI"/>
    <property type="match status" value="2"/>
</dbReference>
<feature type="domain" description="Sushi" evidence="7">
    <location>
        <begin position="17"/>
        <end position="77"/>
    </location>
</feature>
<evidence type="ECO:0000256" key="3">
    <source>
        <dbReference type="ARBA" id="ARBA00022875"/>
    </source>
</evidence>
<feature type="disulfide bond" evidence="6">
    <location>
        <begin position="19"/>
        <end position="62"/>
    </location>
</feature>
<evidence type="ECO:0000256" key="6">
    <source>
        <dbReference type="PROSITE-ProRule" id="PRU00302"/>
    </source>
</evidence>
<dbReference type="InterPro" id="IPR050350">
    <property type="entry name" value="Compl-Cell_Adhes-Reg"/>
</dbReference>
<protein>
    <submittedName>
        <fullName evidence="8">SVEP1 protein</fullName>
    </submittedName>
</protein>
<evidence type="ECO:0000259" key="7">
    <source>
        <dbReference type="PROSITE" id="PS50923"/>
    </source>
</evidence>
<dbReference type="Gene3D" id="2.10.70.10">
    <property type="entry name" value="Complement Module, domain 1"/>
    <property type="match status" value="2"/>
</dbReference>
<dbReference type="InterPro" id="IPR000436">
    <property type="entry name" value="Sushi_SCR_CCP_dom"/>
</dbReference>
<dbReference type="GO" id="GO:0006958">
    <property type="term" value="P:complement activation, classical pathway"/>
    <property type="evidence" value="ECO:0007669"/>
    <property type="project" value="UniProtKB-KW"/>
</dbReference>
<feature type="domain" description="Sushi" evidence="7">
    <location>
        <begin position="78"/>
        <end position="138"/>
    </location>
</feature>
<keyword evidence="3" id="KW-0391">Immunity</keyword>
<keyword evidence="5" id="KW-0325">Glycoprotein</keyword>
<proteinExistence type="predicted"/>
<dbReference type="AlphaFoldDB" id="A0A7K7KVI8"/>
<feature type="disulfide bond" evidence="6">
    <location>
        <begin position="109"/>
        <end position="136"/>
    </location>
</feature>
<dbReference type="InterPro" id="IPR035976">
    <property type="entry name" value="Sushi/SCR/CCP_sf"/>
</dbReference>
<keyword evidence="4 6" id="KW-1015">Disulfide bond</keyword>
<feature type="non-terminal residue" evidence="8">
    <location>
        <position position="1"/>
    </location>
</feature>
<reference evidence="8 9" key="1">
    <citation type="submission" date="2019-09" db="EMBL/GenBank/DDBJ databases">
        <title>Bird 10,000 Genomes (B10K) Project - Family phase.</title>
        <authorList>
            <person name="Zhang G."/>
        </authorList>
    </citation>
    <scope>NUCLEOTIDE SEQUENCE [LARGE SCALE GENOMIC DNA]</scope>
    <source>
        <strain evidence="8">OUT-0051</strain>
        <tissue evidence="8">Kidney</tissue>
    </source>
</reference>
<dbReference type="PANTHER" id="PTHR19325">
    <property type="entry name" value="COMPLEMENT COMPONENT-RELATED SUSHI DOMAIN-CONTAINING"/>
    <property type="match status" value="1"/>
</dbReference>
<evidence type="ECO:0000256" key="1">
    <source>
        <dbReference type="ARBA" id="ARBA00022659"/>
    </source>
</evidence>
<accession>A0A7K7KVI8</accession>
<dbReference type="Pfam" id="PF00084">
    <property type="entry name" value="Sushi"/>
    <property type="match status" value="2"/>
</dbReference>
<feature type="disulfide bond" evidence="6">
    <location>
        <begin position="80"/>
        <end position="123"/>
    </location>
</feature>
<keyword evidence="1 6" id="KW-0768">Sushi</keyword>
<sequence>PPCTSCVLIWASLSLVKRCSKPPAIPHGWHSGLAKAGFAPGTSVSYSCEPGFTLTGKASIHCTESGAWSHPSPVCQAVKCPLPPNITNGKLEGNISDTFPYGASVSYSCNAGYSLVGNAFINCTALGTWSQPPPRCEGVC</sequence>
<evidence type="ECO:0000256" key="4">
    <source>
        <dbReference type="ARBA" id="ARBA00023157"/>
    </source>
</evidence>
<dbReference type="EMBL" id="VZSO01000075">
    <property type="protein sequence ID" value="NWZ22635.1"/>
    <property type="molecule type" value="Genomic_DNA"/>
</dbReference>
<feature type="non-terminal residue" evidence="8">
    <location>
        <position position="140"/>
    </location>
</feature>
<keyword evidence="9" id="KW-1185">Reference proteome</keyword>
<dbReference type="Proteomes" id="UP000525565">
    <property type="component" value="Unassembled WGS sequence"/>
</dbReference>
<dbReference type="SMART" id="SM00032">
    <property type="entry name" value="CCP"/>
    <property type="match status" value="2"/>
</dbReference>